<accession>A0AAD3CXQ0</accession>
<keyword evidence="6" id="KW-1185">Reference proteome</keyword>
<feature type="transmembrane region" description="Helical" evidence="2">
    <location>
        <begin position="717"/>
        <end position="740"/>
    </location>
</feature>
<feature type="transmembrane region" description="Helical" evidence="2">
    <location>
        <begin position="746"/>
        <end position="767"/>
    </location>
</feature>
<feature type="transmembrane region" description="Helical" evidence="2">
    <location>
        <begin position="319"/>
        <end position="339"/>
    </location>
</feature>
<comment type="similarity">
    <text evidence="1">Belongs to the patched family.</text>
</comment>
<feature type="domain" description="SSD" evidence="3">
    <location>
        <begin position="256"/>
        <end position="413"/>
    </location>
</feature>
<feature type="transmembrane region" description="Helical" evidence="2">
    <location>
        <begin position="788"/>
        <end position="810"/>
    </location>
</feature>
<name>A0AAD3CXQ0_9STRA</name>
<keyword evidence="2" id="KW-0812">Transmembrane</keyword>
<feature type="transmembrane region" description="Helical" evidence="2">
    <location>
        <begin position="388"/>
        <end position="412"/>
    </location>
</feature>
<feature type="transmembrane region" description="Helical" evidence="2">
    <location>
        <begin position="474"/>
        <end position="494"/>
    </location>
</feature>
<evidence type="ECO:0000313" key="5">
    <source>
        <dbReference type="EMBL" id="GFH53046.1"/>
    </source>
</evidence>
<dbReference type="CDD" id="cd00177">
    <property type="entry name" value="START"/>
    <property type="match status" value="1"/>
</dbReference>
<evidence type="ECO:0000259" key="3">
    <source>
        <dbReference type="PROSITE" id="PS50156"/>
    </source>
</evidence>
<organism evidence="5 6">
    <name type="scientific">Chaetoceros tenuissimus</name>
    <dbReference type="NCBI Taxonomy" id="426638"/>
    <lineage>
        <taxon>Eukaryota</taxon>
        <taxon>Sar</taxon>
        <taxon>Stramenopiles</taxon>
        <taxon>Ochrophyta</taxon>
        <taxon>Bacillariophyta</taxon>
        <taxon>Coscinodiscophyceae</taxon>
        <taxon>Chaetocerotophycidae</taxon>
        <taxon>Chaetocerotales</taxon>
        <taxon>Chaetocerotaceae</taxon>
        <taxon>Chaetoceros</taxon>
    </lineage>
</organism>
<reference evidence="5 6" key="1">
    <citation type="journal article" date="2021" name="Sci. Rep.">
        <title>The genome of the diatom Chaetoceros tenuissimus carries an ancient integrated fragment of an extant virus.</title>
        <authorList>
            <person name="Hongo Y."/>
            <person name="Kimura K."/>
            <person name="Takaki Y."/>
            <person name="Yoshida Y."/>
            <person name="Baba S."/>
            <person name="Kobayashi G."/>
            <person name="Nagasaki K."/>
            <person name="Hano T."/>
            <person name="Tomaru Y."/>
        </authorList>
    </citation>
    <scope>NUCLEOTIDE SEQUENCE [LARGE SCALE GENOMIC DNA]</scope>
    <source>
        <strain evidence="5 6">NIES-3715</strain>
    </source>
</reference>
<keyword evidence="2" id="KW-0472">Membrane</keyword>
<dbReference type="GO" id="GO:0008289">
    <property type="term" value="F:lipid binding"/>
    <property type="evidence" value="ECO:0007669"/>
    <property type="project" value="InterPro"/>
</dbReference>
<dbReference type="PANTHER" id="PTHR10796:SF92">
    <property type="entry name" value="PATCHED-RELATED, ISOFORM A"/>
    <property type="match status" value="1"/>
</dbReference>
<evidence type="ECO:0000313" key="6">
    <source>
        <dbReference type="Proteomes" id="UP001054902"/>
    </source>
</evidence>
<keyword evidence="2" id="KW-1133">Transmembrane helix</keyword>
<evidence type="ECO:0000259" key="4">
    <source>
        <dbReference type="PROSITE" id="PS50848"/>
    </source>
</evidence>
<evidence type="ECO:0000256" key="1">
    <source>
        <dbReference type="ARBA" id="ARBA00005585"/>
    </source>
</evidence>
<evidence type="ECO:0008006" key="7">
    <source>
        <dbReference type="Google" id="ProtNLM"/>
    </source>
</evidence>
<evidence type="ECO:0000256" key="2">
    <source>
        <dbReference type="SAM" id="Phobius"/>
    </source>
</evidence>
<dbReference type="Gene3D" id="1.20.1640.10">
    <property type="entry name" value="Multidrug efflux transporter AcrB transmembrane domain"/>
    <property type="match status" value="2"/>
</dbReference>
<dbReference type="PANTHER" id="PTHR10796">
    <property type="entry name" value="PATCHED-RELATED"/>
    <property type="match status" value="1"/>
</dbReference>
<dbReference type="Proteomes" id="UP001054902">
    <property type="component" value="Unassembled WGS sequence"/>
</dbReference>
<feature type="transmembrane region" description="Helical" evidence="2">
    <location>
        <begin position="12"/>
        <end position="33"/>
    </location>
</feature>
<dbReference type="PROSITE" id="PS50848">
    <property type="entry name" value="START"/>
    <property type="match status" value="1"/>
</dbReference>
<sequence length="1229" mass="139023">MICLIARIAIRYPTSVLIIIPVFSASILSVGYFTNFTLQTDFSKVFPPDNSKALVYREWITDLNIPPENYEINVLLHARGENVLTKDAFGILFEAYNVVQSAPTYPRACSQEVSTDTCDFTGIINLFNNSYSTFNLTVGDDESLLQVLAADDLLKDPSISDMLFGRPIRNANGLLYSAQSLKLLIQIPTHLVDGEIYKKGTATNPSLFYDEVFEKDVVDRLVEFRKSLKREDNEYIIEVISSDSWLAEGNRTIEDDMYLVVVVFVLICVITSFFFFARNRVESSMLMGAGAVLCILCSGFTSFGILFTCGFSVTPLTMTIVFVLFGVGLDDTFVIVGAYKRTDKTLEIEERIEEALKDCGVSIFLTTTTTSSAFLLGLTSQVPGMRDYFVFASLSIFVDFLYQITFFIALLIKDEKRKKDNRTDCIVCLRLPTYSDFDERGSLIRYENERVKSGDTWVSNILLRYCNLLYTSEFLRVIVMIVFVVFSIVASVYVGRLQVKFSSDELLPDNSYVKQYVLSDAKYYEGKEARVLFFRFLDFESPSARRDMERYLDDLVSLDEVPYRPDAWFEDFGDWESTNSSMHGNLTFNEKLSLFFIESDEQGFESQLIRDSKNEIVASKVILTVSAIGLSNGNEQLAFYKKLSLIDEENYHRLNPEKSSKDMDPKNFPMFSYNPDDIFWEFFEILPQELLFTTIISFGVICFLVVLFIPNLVAIGAVIPTVVMIYADILGLMHWCGLFINPITLIAIIMSLGLLVDFVLHIVMASFEEMDSKQIDIRYCMETTGSSVFIGALTTIISTSPLLFSTSAVFKSIFFIFFSFVILSLLHGLIFVPSVLVYFDNASKQRDVSRPNASRVYNSVQIGSWQHGGSLLPSLVSSVVSSMKKSIMSPERRASLIARMKASLVRPNYEQVANDVEDWARSLIDENDIGWNEIKCNRVVRRKFNPNGETSCYMKWMKDSRGSNSSSDEQEYPCVKMLATIDAPIAGVCEYLSRQEHLREYNDLVDAYCDVEEITPHSKVCWSKTPQILFFKPKDFVNFCHYRWTDNGSQIIISQAVDHPDLPENDDSSRAFIFRTATFIETDPDDPSKTNMTLLQHGSPGGKVSRMVMNAAVNVVAPIETFKLCHRISTNASAFSAKLNSATQSHSSSAGIALTSACFWPTNTRNFNEGVGIEDLFGENPFKNNVKFKDDIENPQSSKDIHRVEIDSDCFSVQDEDFHSDMSFGSYSC</sequence>
<dbReference type="Pfam" id="PF01852">
    <property type="entry name" value="START"/>
    <property type="match status" value="1"/>
</dbReference>
<dbReference type="SUPFAM" id="SSF82866">
    <property type="entry name" value="Multidrug efflux transporter AcrB transmembrane domain"/>
    <property type="match status" value="2"/>
</dbReference>
<dbReference type="PROSITE" id="PS50156">
    <property type="entry name" value="SSD"/>
    <property type="match status" value="1"/>
</dbReference>
<dbReference type="InterPro" id="IPR023393">
    <property type="entry name" value="START-like_dom_sf"/>
</dbReference>
<gene>
    <name evidence="5" type="ORF">CTEN210_09522</name>
</gene>
<feature type="transmembrane region" description="Helical" evidence="2">
    <location>
        <begin position="816"/>
        <end position="839"/>
    </location>
</feature>
<dbReference type="InterPro" id="IPR000731">
    <property type="entry name" value="SSD"/>
</dbReference>
<dbReference type="Gene3D" id="3.30.530.20">
    <property type="match status" value="1"/>
</dbReference>
<feature type="domain" description="START" evidence="4">
    <location>
        <begin position="890"/>
        <end position="1148"/>
    </location>
</feature>
<dbReference type="Pfam" id="PF12349">
    <property type="entry name" value="Sterol-sensing"/>
    <property type="match status" value="1"/>
</dbReference>
<dbReference type="InterPro" id="IPR053958">
    <property type="entry name" value="HMGCR/SNAP/NPC1-like_SSD"/>
</dbReference>
<dbReference type="EMBL" id="BLLK01000046">
    <property type="protein sequence ID" value="GFH53046.1"/>
    <property type="molecule type" value="Genomic_DNA"/>
</dbReference>
<feature type="transmembrane region" description="Helical" evidence="2">
    <location>
        <begin position="360"/>
        <end position="382"/>
    </location>
</feature>
<comment type="caution">
    <text evidence="5">The sequence shown here is derived from an EMBL/GenBank/DDBJ whole genome shotgun (WGS) entry which is preliminary data.</text>
</comment>
<dbReference type="SUPFAM" id="SSF55961">
    <property type="entry name" value="Bet v1-like"/>
    <property type="match status" value="1"/>
</dbReference>
<feature type="transmembrane region" description="Helical" evidence="2">
    <location>
        <begin position="257"/>
        <end position="277"/>
    </location>
</feature>
<proteinExistence type="inferred from homology"/>
<feature type="transmembrane region" description="Helical" evidence="2">
    <location>
        <begin position="690"/>
        <end position="710"/>
    </location>
</feature>
<feature type="transmembrane region" description="Helical" evidence="2">
    <location>
        <begin position="289"/>
        <end position="313"/>
    </location>
</feature>
<dbReference type="InterPro" id="IPR002913">
    <property type="entry name" value="START_lipid-bd_dom"/>
</dbReference>
<dbReference type="GO" id="GO:0016020">
    <property type="term" value="C:membrane"/>
    <property type="evidence" value="ECO:0007669"/>
    <property type="project" value="TreeGrafter"/>
</dbReference>
<protein>
    <recommendedName>
        <fullName evidence="7">SSD domain-containing protein</fullName>
    </recommendedName>
</protein>
<dbReference type="AlphaFoldDB" id="A0AAD3CXQ0"/>
<dbReference type="InterPro" id="IPR051697">
    <property type="entry name" value="Patched_domain-protein"/>
</dbReference>